<keyword evidence="5" id="KW-0804">Transcription</keyword>
<comment type="similarity">
    <text evidence="2">Belongs to the EAF7 family.</text>
</comment>
<keyword evidence="6" id="KW-0539">Nucleus</keyword>
<dbReference type="GO" id="GO:0006357">
    <property type="term" value="P:regulation of transcription by RNA polymerase II"/>
    <property type="evidence" value="ECO:0007669"/>
    <property type="project" value="TreeGrafter"/>
</dbReference>
<dbReference type="GO" id="GO:0005634">
    <property type="term" value="C:nucleus"/>
    <property type="evidence" value="ECO:0007669"/>
    <property type="project" value="UniProtKB-SubCell"/>
</dbReference>
<dbReference type="AlphaFoldDB" id="A0A3M7RYS0"/>
<keyword evidence="3" id="KW-0156">Chromatin regulator</keyword>
<keyword evidence="9" id="KW-1185">Reference proteome</keyword>
<evidence type="ECO:0000256" key="7">
    <source>
        <dbReference type="SAM" id="MobiDB-lite"/>
    </source>
</evidence>
<reference evidence="8 9" key="1">
    <citation type="journal article" date="2018" name="Sci. Rep.">
        <title>Genomic signatures of local adaptation to the degree of environmental predictability in rotifers.</title>
        <authorList>
            <person name="Franch-Gras L."/>
            <person name="Hahn C."/>
            <person name="Garcia-Roger E.M."/>
            <person name="Carmona M.J."/>
            <person name="Serra M."/>
            <person name="Gomez A."/>
        </authorList>
    </citation>
    <scope>NUCLEOTIDE SEQUENCE [LARGE SCALE GENOMIC DNA]</scope>
    <source>
        <strain evidence="8">HYR1</strain>
    </source>
</reference>
<comment type="caution">
    <text evidence="8">The sequence shown here is derived from an EMBL/GenBank/DDBJ whole genome shotgun (WGS) entry which is preliminary data.</text>
</comment>
<feature type="region of interest" description="Disordered" evidence="7">
    <location>
        <begin position="84"/>
        <end position="127"/>
    </location>
</feature>
<proteinExistence type="inferred from homology"/>
<dbReference type="STRING" id="10195.A0A3M7RYS0"/>
<name>A0A3M7RYS0_BRAPC</name>
<dbReference type="Proteomes" id="UP000276133">
    <property type="component" value="Unassembled WGS sequence"/>
</dbReference>
<feature type="compositionally biased region" description="Polar residues" evidence="7">
    <location>
        <begin position="112"/>
        <end position="127"/>
    </location>
</feature>
<evidence type="ECO:0000313" key="8">
    <source>
        <dbReference type="EMBL" id="RNA28477.1"/>
    </source>
</evidence>
<dbReference type="InterPro" id="IPR012423">
    <property type="entry name" value="Eaf7/MRGBP"/>
</dbReference>
<evidence type="ECO:0000313" key="9">
    <source>
        <dbReference type="Proteomes" id="UP000276133"/>
    </source>
</evidence>
<evidence type="ECO:0000256" key="6">
    <source>
        <dbReference type="ARBA" id="ARBA00023242"/>
    </source>
</evidence>
<feature type="compositionally biased region" description="Basic and acidic residues" evidence="7">
    <location>
        <begin position="85"/>
        <end position="111"/>
    </location>
</feature>
<dbReference type="EMBL" id="REGN01002390">
    <property type="protein sequence ID" value="RNA28477.1"/>
    <property type="molecule type" value="Genomic_DNA"/>
</dbReference>
<dbReference type="OrthoDB" id="5595141at2759"/>
<evidence type="ECO:0000256" key="1">
    <source>
        <dbReference type="ARBA" id="ARBA00004123"/>
    </source>
</evidence>
<evidence type="ECO:0000256" key="3">
    <source>
        <dbReference type="ARBA" id="ARBA00022853"/>
    </source>
</evidence>
<keyword evidence="4" id="KW-0805">Transcription regulation</keyword>
<evidence type="ECO:0000256" key="4">
    <source>
        <dbReference type="ARBA" id="ARBA00023015"/>
    </source>
</evidence>
<evidence type="ECO:0000256" key="2">
    <source>
        <dbReference type="ARBA" id="ARBA00007117"/>
    </source>
</evidence>
<organism evidence="8 9">
    <name type="scientific">Brachionus plicatilis</name>
    <name type="common">Marine rotifer</name>
    <name type="synonym">Brachionus muelleri</name>
    <dbReference type="NCBI Taxonomy" id="10195"/>
    <lineage>
        <taxon>Eukaryota</taxon>
        <taxon>Metazoa</taxon>
        <taxon>Spiralia</taxon>
        <taxon>Gnathifera</taxon>
        <taxon>Rotifera</taxon>
        <taxon>Eurotatoria</taxon>
        <taxon>Monogononta</taxon>
        <taxon>Pseudotrocha</taxon>
        <taxon>Ploima</taxon>
        <taxon>Brachionidae</taxon>
        <taxon>Brachionus</taxon>
    </lineage>
</organism>
<accession>A0A3M7RYS0</accession>
<dbReference type="PANTHER" id="PTHR13581:SF5">
    <property type="entry name" value="MRG_MORF4L-BINDING PROTEIN"/>
    <property type="match status" value="1"/>
</dbReference>
<comment type="subcellular location">
    <subcellularLocation>
        <location evidence="1">Nucleus</location>
    </subcellularLocation>
</comment>
<gene>
    <name evidence="8" type="ORF">BpHYR1_047706</name>
</gene>
<dbReference type="GO" id="GO:0006325">
    <property type="term" value="P:chromatin organization"/>
    <property type="evidence" value="ECO:0007669"/>
    <property type="project" value="UniProtKB-KW"/>
</dbReference>
<dbReference type="PANTHER" id="PTHR13581">
    <property type="entry name" value="MRG-BINDING PROTEIN"/>
    <property type="match status" value="1"/>
</dbReference>
<dbReference type="GO" id="GO:0035267">
    <property type="term" value="C:NuA4 histone acetyltransferase complex"/>
    <property type="evidence" value="ECO:0007669"/>
    <property type="project" value="TreeGrafter"/>
</dbReference>
<sequence length="127" mass="14754">MSCVVWTPEMEVSLFYAMIDHKPIGENKHFHMAFIYEKFNNLSDKKLSIEQIWQHLDTLYDLKGLDENEIVAFPNEEVEFSLPEIKLKNKSENDNDQNKTSEKSNKAESRKSTSGNKSQPRSASKKK</sequence>
<protein>
    <submittedName>
        <fullName evidence="8">MRG MORF4L-binding isoform X2</fullName>
    </submittedName>
</protein>
<dbReference type="Pfam" id="PF07904">
    <property type="entry name" value="Eaf7"/>
    <property type="match status" value="1"/>
</dbReference>
<evidence type="ECO:0000256" key="5">
    <source>
        <dbReference type="ARBA" id="ARBA00023163"/>
    </source>
</evidence>